<dbReference type="EMBL" id="AANEHK010000012">
    <property type="protein sequence ID" value="EDO0986749.1"/>
    <property type="molecule type" value="Genomic_DNA"/>
</dbReference>
<proteinExistence type="inferred from homology"/>
<evidence type="ECO:0000313" key="13">
    <source>
        <dbReference type="EMBL" id="EAG4463061.1"/>
    </source>
</evidence>
<evidence type="ECO:0000313" key="24">
    <source>
        <dbReference type="EMBL" id="HAC1754344.1"/>
    </source>
</evidence>
<reference evidence="44 45" key="6">
    <citation type="submission" date="2019-04" db="EMBL/GenBank/DDBJ databases">
        <authorList>
            <person name="Ashton P.M."/>
            <person name="Dallman T."/>
            <person name="Nair S."/>
            <person name="De Pinna E."/>
            <person name="Peters T."/>
            <person name="Grant K."/>
        </authorList>
    </citation>
    <scope>NUCLEOTIDE SEQUENCE [LARGE SCALE GENOMIC DNA]</scope>
    <source>
        <strain evidence="17 45">282333</strain>
        <strain evidence="18 44">282352</strain>
        <strain evidence="16 47">289003</strain>
        <strain evidence="21 38">788324</strain>
        <strain evidence="10">RL15000286</strain>
    </source>
</reference>
<evidence type="ECO:0000259" key="4">
    <source>
        <dbReference type="Pfam" id="PF25137"/>
    </source>
</evidence>
<dbReference type="Proteomes" id="UP000840039">
    <property type="component" value="Unassembled WGS sequence"/>
</dbReference>
<dbReference type="Proteomes" id="UP000544530">
    <property type="component" value="Unassembled WGS sequence"/>
</dbReference>
<evidence type="ECO:0000313" key="33">
    <source>
        <dbReference type="Proteomes" id="UP000365297"/>
    </source>
</evidence>
<evidence type="ECO:0000313" key="51">
    <source>
        <dbReference type="Proteomes" id="UP000843775"/>
    </source>
</evidence>
<dbReference type="Proteomes" id="UP000478682">
    <property type="component" value="Unassembled WGS sequence"/>
</dbReference>
<evidence type="ECO:0000313" key="20">
    <source>
        <dbReference type="EMBL" id="ECY9782343.1"/>
    </source>
</evidence>
<dbReference type="EMBL" id="JACAVN010000003">
    <property type="protein sequence ID" value="NYA01293.1"/>
    <property type="molecule type" value="Genomic_DNA"/>
</dbReference>
<dbReference type="EMBL" id="AABAGT010000017">
    <property type="protein sequence ID" value="EAG0867892.1"/>
    <property type="molecule type" value="Genomic_DNA"/>
</dbReference>
<dbReference type="GO" id="GO:0046872">
    <property type="term" value="F:metal ion binding"/>
    <property type="evidence" value="ECO:0007669"/>
    <property type="project" value="InterPro"/>
</dbReference>
<dbReference type="Proteomes" id="UP000365297">
    <property type="component" value="Unassembled WGS sequence"/>
</dbReference>
<dbReference type="EMBL" id="AAASLB010000008">
    <property type="protein sequence ID" value="EAE4942941.1"/>
    <property type="molecule type" value="Genomic_DNA"/>
</dbReference>
<evidence type="ECO:0000256" key="1">
    <source>
        <dbReference type="ARBA" id="ARBA00007358"/>
    </source>
</evidence>
<reference evidence="29 30" key="1">
    <citation type="journal article" date="2018" name="BMC Genomics">
        <title>Genes significantly associated with lineage II food isolates of Listeria monocytogenes.</title>
        <authorList>
            <person name="Pirone-Davies C."/>
            <person name="Chen Y."/>
            <person name="Pightling A."/>
            <person name="Ryan G."/>
            <person name="Wang Y."/>
            <person name="Yao K."/>
            <person name="Hoffmann M."/>
            <person name="Allard M.W."/>
        </authorList>
    </citation>
    <scope>NUCLEOTIDE SEQUENCE [LARGE SCALE GENOMIC DNA]</scope>
    <source>
        <strain evidence="29 30">PNUSAL000550</strain>
    </source>
</reference>
<dbReference type="InterPro" id="IPR056798">
    <property type="entry name" value="ADH_Fe_C"/>
</dbReference>
<evidence type="ECO:0000313" key="42">
    <source>
        <dbReference type="Proteomes" id="UP000527632"/>
    </source>
</evidence>
<evidence type="ECO:0000313" key="39">
    <source>
        <dbReference type="Proteomes" id="UP000478682"/>
    </source>
</evidence>
<dbReference type="KEGG" id="lmv:Y193_09905"/>
<dbReference type="EMBL" id="AABEKY010000007">
    <property type="protein sequence ID" value="EAG9388226.1"/>
    <property type="molecule type" value="Genomic_DNA"/>
</dbReference>
<evidence type="ECO:0000313" key="27">
    <source>
        <dbReference type="EMBL" id="KAA9453762.1"/>
    </source>
</evidence>
<dbReference type="Proteomes" id="UP000379076">
    <property type="component" value="Unassembled WGS sequence"/>
</dbReference>
<protein>
    <submittedName>
        <fullName evidence="29">Aldehyde-alcohol dehydrogenase</fullName>
    </submittedName>
    <submittedName>
        <fullName evidence="14">Iron-containing alcohol dehydrogenase</fullName>
    </submittedName>
    <submittedName>
        <fullName evidence="22">Propanediol utilization protein</fullName>
    </submittedName>
</protein>
<evidence type="ECO:0000313" key="47">
    <source>
        <dbReference type="Proteomes" id="UP000546397"/>
    </source>
</evidence>
<sequence>MNSFQIKTKVAFGTNSLQVLKEIKNKNVWIICDRFLADGEGLQGLIGQLDTSNNVHIFTDVVPDPPISKVAGGVSEAGKIQPQVMIAFGGGSAIDTAKGIYYFAKRLEKINISTFIAIPTTSGTGSEVTAATVITDPTTKIKYPLFLDELIPDMAILDAQLVVTVPPAITANTGMDVLTHAIEAYVSKDASDYTDALGEKSVQLTLRFLTSCYDDGRNLANREKMHNASTMAGMAFNCANLGLNHSIAHQLGAQFHVPHGLANAILLDAVIRFNAFKNRETEQKYAEMARICGIASRSDSNETAVRLLRERIVAMMEHMQMPRTLTDAGVAKEKVYAKMDEIATNALKDACLPTSPTTPSHQELKEILEQII</sequence>
<dbReference type="EMBL" id="DABJAN010000001">
    <property type="protein sequence ID" value="HAJ9592644.1"/>
    <property type="molecule type" value="Genomic_DNA"/>
</dbReference>
<reference evidence="49 50" key="2">
    <citation type="journal article" date="2018" name="Genome Biol.">
        <title>SKESA: strategic k-mer extension for scrupulous assemblies.</title>
        <authorList>
            <person name="Souvorov A."/>
            <person name="Agarwala R."/>
            <person name="Lipman D.J."/>
        </authorList>
    </citation>
    <scope>NUCLEOTIDE SEQUENCE [LARGE SCALE GENOMIC DNA]</scope>
    <source>
        <strain evidence="22">09CEB371LM</strain>
        <strain evidence="25">2017-325981-023-01</strain>
        <strain evidence="23 49">CFIAFB20130012</strain>
        <strain evidence="24 51">DMG1500109</strain>
        <strain evidence="26">SFBRL218_S4</strain>
    </source>
</reference>
<dbReference type="Pfam" id="PF00465">
    <property type="entry name" value="Fe-ADH"/>
    <property type="match status" value="1"/>
</dbReference>
<dbReference type="InterPro" id="IPR001670">
    <property type="entry name" value="ADH_Fe/GldA"/>
</dbReference>
<dbReference type="EMBL" id="AABGHY010000012">
    <property type="protein sequence ID" value="EAH3295496.1"/>
    <property type="molecule type" value="Genomic_DNA"/>
</dbReference>
<evidence type="ECO:0000313" key="29">
    <source>
        <dbReference type="EMBL" id="RKA10559.1"/>
    </source>
</evidence>
<evidence type="ECO:0000313" key="35">
    <source>
        <dbReference type="Proteomes" id="UP000379076"/>
    </source>
</evidence>
<evidence type="ECO:0000313" key="15">
    <source>
        <dbReference type="EMBL" id="EAG9388226.1"/>
    </source>
</evidence>
<evidence type="ECO:0000313" key="9">
    <source>
        <dbReference type="EMBL" id="EAE2352807.1"/>
    </source>
</evidence>
<evidence type="ECO:0000313" key="16">
    <source>
        <dbReference type="EMBL" id="EAG9520542.1"/>
    </source>
</evidence>
<dbReference type="Proteomes" id="UP000843503">
    <property type="component" value="Unassembled WGS sequence"/>
</dbReference>
<dbReference type="Pfam" id="PF25137">
    <property type="entry name" value="ADH_Fe_C"/>
    <property type="match status" value="1"/>
</dbReference>
<dbReference type="Proteomes" id="UP000272537">
    <property type="component" value="Unassembled WGS sequence"/>
</dbReference>
<evidence type="ECO:0000313" key="45">
    <source>
        <dbReference type="Proteomes" id="UP000533021"/>
    </source>
</evidence>
<dbReference type="Proteomes" id="UP000522199">
    <property type="component" value="Unassembled WGS sequence"/>
</dbReference>
<feature type="domain" description="Fe-containing alcohol dehydrogenase-like C-terminal" evidence="4">
    <location>
        <begin position="170"/>
        <end position="371"/>
    </location>
</feature>
<evidence type="ECO:0000313" key="44">
    <source>
        <dbReference type="Proteomes" id="UP000530452"/>
    </source>
</evidence>
<dbReference type="EMBL" id="DAAEEB010000010">
    <property type="protein sequence ID" value="HAA8053983.1"/>
    <property type="molecule type" value="Genomic_DNA"/>
</dbReference>
<dbReference type="EMBL" id="QDAY01000001">
    <property type="protein sequence ID" value="KAA9453762.1"/>
    <property type="molecule type" value="Genomic_DNA"/>
</dbReference>
<evidence type="ECO:0000313" key="8">
    <source>
        <dbReference type="EMBL" id="EAE1337817.1"/>
    </source>
</evidence>
<evidence type="ECO:0000313" key="36">
    <source>
        <dbReference type="Proteomes" id="UP000403352"/>
    </source>
</evidence>
<evidence type="ECO:0000313" key="6">
    <source>
        <dbReference type="EMBL" id="EAC7480887.1"/>
    </source>
</evidence>
<evidence type="ECO:0000313" key="25">
    <source>
        <dbReference type="EMBL" id="HAJ9592644.1"/>
    </source>
</evidence>
<evidence type="ECO:0000313" key="26">
    <source>
        <dbReference type="EMBL" id="HAO5922139.1"/>
    </source>
</evidence>
<dbReference type="EMBL" id="AABGUK010000001">
    <property type="protein sequence ID" value="EAH4240511.1"/>
    <property type="molecule type" value="Genomic_DNA"/>
</dbReference>
<evidence type="ECO:0000313" key="21">
    <source>
        <dbReference type="EMBL" id="EDO0986749.1"/>
    </source>
</evidence>
<evidence type="ECO:0000313" key="30">
    <source>
        <dbReference type="Proteomes" id="UP000272537"/>
    </source>
</evidence>
<evidence type="ECO:0000313" key="19">
    <source>
        <dbReference type="EMBL" id="EAH4240511.1"/>
    </source>
</evidence>
<dbReference type="PANTHER" id="PTHR11496">
    <property type="entry name" value="ALCOHOL DEHYDROGENASE"/>
    <property type="match status" value="1"/>
</dbReference>
<dbReference type="Proteomes" id="UP000358545">
    <property type="component" value="Unassembled WGS sequence"/>
</dbReference>
<evidence type="ECO:0000313" key="50">
    <source>
        <dbReference type="Proteomes" id="UP000843503"/>
    </source>
</evidence>
<reference evidence="33 34" key="5">
    <citation type="submission" date="2018-06" db="EMBL/GenBank/DDBJ databases">
        <authorList>
            <consortium name="GenomeTrakr: Next Generation Sequencing Network for Food Pathogen Tracability"/>
        </authorList>
    </citation>
    <scope>NUCLEOTIDE SEQUENCE [LARGE SCALE GENOMIC DNA]</scope>
    <source>
        <strain evidence="6 34">CFSAN008042</strain>
        <strain evidence="13 43">CFSAN063727</strain>
        <strain evidence="8 35">FDA00006494</strain>
        <strain evidence="5 33">FDA00007096</strain>
        <strain evidence="7 36">FDA00008584</strain>
        <strain evidence="19 42">LS1344</strain>
    </source>
</reference>
<dbReference type="InterPro" id="IPR018211">
    <property type="entry name" value="ADH_Fe_CS"/>
</dbReference>
<dbReference type="EMBL" id="AAAJWF010000005">
    <property type="protein sequence ID" value="EAC7480887.1"/>
    <property type="molecule type" value="Genomic_DNA"/>
</dbReference>
<dbReference type="EMBL" id="DAAJZA010000003">
    <property type="protein sequence ID" value="HAC1754344.1"/>
    <property type="molecule type" value="Genomic_DNA"/>
</dbReference>
<evidence type="ECO:0000313" key="18">
    <source>
        <dbReference type="EMBL" id="EAH3295496.1"/>
    </source>
</evidence>
<dbReference type="FunFam" id="3.40.50.1970:FF:000003">
    <property type="entry name" value="Alcohol dehydrogenase, iron-containing"/>
    <property type="match status" value="1"/>
</dbReference>
<evidence type="ECO:0000313" key="37">
    <source>
        <dbReference type="Proteomes" id="UP000460224"/>
    </source>
</evidence>
<evidence type="ECO:0000313" key="34">
    <source>
        <dbReference type="Proteomes" id="UP000368512"/>
    </source>
</evidence>
<evidence type="ECO:0000259" key="3">
    <source>
        <dbReference type="Pfam" id="PF00465"/>
    </source>
</evidence>
<dbReference type="Proteomes" id="UP000546397">
    <property type="component" value="Unassembled WGS sequence"/>
</dbReference>
<evidence type="ECO:0000313" key="43">
    <source>
        <dbReference type="Proteomes" id="UP000528151"/>
    </source>
</evidence>
<dbReference type="EMBL" id="AALGDA010000010">
    <property type="protein sequence ID" value="ECY9782343.1"/>
    <property type="molecule type" value="Genomic_DNA"/>
</dbReference>
<dbReference type="EMBL" id="DAAIHR010000013">
    <property type="protein sequence ID" value="HAB8399350.1"/>
    <property type="molecule type" value="Genomic_DNA"/>
</dbReference>
<evidence type="ECO:0000313" key="48">
    <source>
        <dbReference type="Proteomes" id="UP000548278"/>
    </source>
</evidence>
<evidence type="ECO:0000313" key="46">
    <source>
        <dbReference type="Proteomes" id="UP000544530"/>
    </source>
</evidence>
<dbReference type="EMBL" id="AABATR010000001">
    <property type="protein sequence ID" value="EAG1892659.1"/>
    <property type="molecule type" value="Genomic_DNA"/>
</dbReference>
<dbReference type="EMBL" id="AABBZO010000015">
    <property type="protein sequence ID" value="EAG4463061.1"/>
    <property type="molecule type" value="Genomic_DNA"/>
</dbReference>
<reference evidence="31 32" key="4">
    <citation type="submission" date="2018-06" db="EMBL/GenBank/DDBJ databases">
        <authorList>
            <consortium name="PulseNet: The National Subtyping Network for Foodborne Disease Surveillance"/>
            <person name="Tarr C.L."/>
            <person name="Trees E."/>
            <person name="Katz L.S."/>
            <person name="Carleton-Romer H.A."/>
            <person name="Stroika S."/>
            <person name="Kucerova Z."/>
            <person name="Roache K.F."/>
            <person name="Sabol A.L."/>
            <person name="Besser J."/>
            <person name="Gerner-Smidt P."/>
        </authorList>
    </citation>
    <scope>NUCLEOTIDE SEQUENCE [LARGE SCALE GENOMIC DNA]</scope>
    <source>
        <strain evidence="9 31">PNUSAL000134</strain>
        <strain evidence="11 32">PNUSAL002180</strain>
        <strain evidence="12 39">PNUSAL002298</strain>
        <strain evidence="20 40">PNUSAL005692</strain>
    </source>
</reference>
<reference evidence="27 37" key="3">
    <citation type="submission" date="2018-04" db="EMBL/GenBank/DDBJ databases">
        <title>Genome Analysis of a Prevalent Clone of Listeria monocytogenes Sequence Type 87 in China.</title>
        <authorList>
            <person name="Wang Y."/>
        </authorList>
    </citation>
    <scope>NUCLEOTIDE SEQUENCE [LARGE SCALE GENOMIC DNA]</scope>
    <source>
        <strain evidence="27 37">ICDC_LM1523</strain>
    </source>
</reference>
<comment type="similarity">
    <text evidence="1">Belongs to the iron-containing alcohol dehydrogenase family.</text>
</comment>
<dbReference type="Gene3D" id="3.40.50.1970">
    <property type="match status" value="1"/>
</dbReference>
<evidence type="ECO:0000313" key="23">
    <source>
        <dbReference type="EMBL" id="HAB8399350.1"/>
    </source>
</evidence>
<evidence type="ECO:0000313" key="14">
    <source>
        <dbReference type="EMBL" id="EAG6991255.1"/>
    </source>
</evidence>
<dbReference type="Proteomes" id="UP000368512">
    <property type="component" value="Unassembled WGS sequence"/>
</dbReference>
<dbReference type="Proteomes" id="UP000530452">
    <property type="component" value="Unassembled WGS sequence"/>
</dbReference>
<reference evidence="25" key="8">
    <citation type="submission" date="2020-05" db="EMBL/GenBank/DDBJ databases">
        <authorList>
            <consortium name="NCBI Pathogen Detection Project"/>
        </authorList>
    </citation>
    <scope>NUCLEOTIDE SEQUENCE</scope>
    <source>
        <strain evidence="22">09CEB371LM</strain>
        <strain evidence="25">2017-325981-023-01</strain>
        <strain evidence="23">CFIAFB20130012</strain>
        <strain evidence="24">DMG1500109</strain>
        <strain evidence="26">SFBRL218_S4</strain>
    </source>
</reference>
<dbReference type="EMBL" id="AABDGJ010000009">
    <property type="protein sequence ID" value="EAG6991255.1"/>
    <property type="molecule type" value="Genomic_DNA"/>
</dbReference>
<dbReference type="AlphaFoldDB" id="A0A0B8RDE2"/>
<comment type="caution">
    <text evidence="14">The sequence shown here is derived from an EMBL/GenBank/DDBJ whole genome shotgun (WGS) entry which is preliminary data.</text>
</comment>
<dbReference type="Proteomes" id="UP000460224">
    <property type="component" value="Unassembled WGS sequence"/>
</dbReference>
<evidence type="ECO:0000313" key="40">
    <source>
        <dbReference type="Proteomes" id="UP000489121"/>
    </source>
</evidence>
<dbReference type="EMBL" id="AABEMN010000019">
    <property type="protein sequence ID" value="EAG9520542.1"/>
    <property type="molecule type" value="Genomic_DNA"/>
</dbReference>
<evidence type="ECO:0000313" key="31">
    <source>
        <dbReference type="Proteomes" id="UP000336166"/>
    </source>
</evidence>
<evidence type="ECO:0000313" key="41">
    <source>
        <dbReference type="Proteomes" id="UP000522199"/>
    </source>
</evidence>
<dbReference type="EMBL" id="DABXZF010000010">
    <property type="protein sequence ID" value="HAO5922139.1"/>
    <property type="molecule type" value="Genomic_DNA"/>
</dbReference>
<dbReference type="RefSeq" id="WP_003724706.1">
    <property type="nucleotide sequence ID" value="NC_021825.2"/>
</dbReference>
<feature type="domain" description="Alcohol dehydrogenase iron-type/glycerol dehydrogenase GldA" evidence="3">
    <location>
        <begin position="8"/>
        <end position="158"/>
    </location>
</feature>
<dbReference type="EMBL" id="AAAIXK010000001">
    <property type="protein sequence ID" value="EAC5548890.1"/>
    <property type="molecule type" value="Genomic_DNA"/>
</dbReference>
<organism evidence="14 48">
    <name type="scientific">Listeria monocytogenes</name>
    <dbReference type="NCBI Taxonomy" id="1639"/>
    <lineage>
        <taxon>Bacteria</taxon>
        <taxon>Bacillati</taxon>
        <taxon>Bacillota</taxon>
        <taxon>Bacilli</taxon>
        <taxon>Bacillales</taxon>
        <taxon>Listeriaceae</taxon>
        <taxon>Listeria</taxon>
    </lineage>
</organism>
<dbReference type="GO" id="GO:0004022">
    <property type="term" value="F:alcohol dehydrogenase (NAD+) activity"/>
    <property type="evidence" value="ECO:0007669"/>
    <property type="project" value="UniProtKB-ARBA"/>
</dbReference>
<reference evidence="41 48" key="7">
    <citation type="submission" date="2019-04" db="EMBL/GenBank/DDBJ databases">
        <authorList>
            <consortium name="GenomeTrakr network: Whole genome sequencing for foodborne pathogen traceback"/>
        </authorList>
    </citation>
    <scope>NUCLEOTIDE SEQUENCE [LARGE SCALE GENOMIC DNA]</scope>
    <source>
        <strain evidence="14 48">CFSAN004300</strain>
        <strain evidence="15 41">CFSAN072474</strain>
    </source>
</reference>
<evidence type="ECO:0000313" key="49">
    <source>
        <dbReference type="Proteomes" id="UP000840197"/>
    </source>
</evidence>
<evidence type="ECO:0000256" key="2">
    <source>
        <dbReference type="ARBA" id="ARBA00023002"/>
    </source>
</evidence>
<dbReference type="OMA" id="PWTVITN"/>
<dbReference type="PROSITE" id="PS00913">
    <property type="entry name" value="ADH_IRON_1"/>
    <property type="match status" value="1"/>
</dbReference>
<dbReference type="PANTHER" id="PTHR11496:SF83">
    <property type="entry name" value="HYDROXYACID-OXOACID TRANSHYDROGENASE, MITOCHONDRIAL"/>
    <property type="match status" value="1"/>
</dbReference>
<keyword evidence="2" id="KW-0560">Oxidoreductase</keyword>
<dbReference type="EMBL" id="AAAQQZ010000001">
    <property type="protein sequence ID" value="EAE1337817.1"/>
    <property type="molecule type" value="Genomic_DNA"/>
</dbReference>
<evidence type="ECO:0000313" key="7">
    <source>
        <dbReference type="EMBL" id="EAD1183545.1"/>
    </source>
</evidence>
<dbReference type="Proteomes" id="UP000548278">
    <property type="component" value="Unassembled WGS sequence"/>
</dbReference>
<evidence type="ECO:0000313" key="17">
    <source>
        <dbReference type="EMBL" id="EAH2283297.1"/>
    </source>
</evidence>
<dbReference type="Proteomes" id="UP000840197">
    <property type="component" value="Unassembled WGS sequence"/>
</dbReference>
<dbReference type="Proteomes" id="UP000528151">
    <property type="component" value="Unassembled WGS sequence"/>
</dbReference>
<dbReference type="Proteomes" id="UP000393182">
    <property type="component" value="Unassembled WGS sequence"/>
</dbReference>
<accession>A0A0B8RDE2</accession>
<gene>
    <name evidence="29" type="primary">adhe_3</name>
    <name evidence="11" type="ORF">A8L61_11445</name>
    <name evidence="14" type="ORF">AB917_11725</name>
    <name evidence="8" type="ORF">ART25_02620</name>
    <name evidence="5" type="ORF">ARY78_00415</name>
    <name evidence="12" type="ORF">BB997_03450</name>
    <name evidence="13" type="ORF">CA369_12240</name>
    <name evidence="15" type="ORF">CW845_12085</name>
    <name evidence="17" type="ORF">D4920_14520</name>
    <name evidence="16" type="ORF">D4B11_12240</name>
    <name evidence="18" type="ORF">D5N24_13880</name>
    <name evidence="27" type="ORF">DCK61_04670</name>
    <name evidence="6" type="ORF">DQ70_09365</name>
    <name evidence="29" type="ORF">DYZ80_00086</name>
    <name evidence="10" type="ORF">E1W56_12915</name>
    <name evidence="19" type="ORF">E5F58_00685</name>
    <name evidence="20" type="ORF">F6515_04990</name>
    <name evidence="21" type="ORF">FV747_12170</name>
    <name evidence="22" type="ORF">GHH22_12625</name>
    <name evidence="24" type="ORF">GI949_05095</name>
    <name evidence="23" type="ORF">GYR60_12550</name>
    <name evidence="25" type="ORF">HQN34_000820</name>
    <name evidence="28" type="ORF">HZJ64_05570</name>
    <name evidence="26" type="ORF">IP987_001326</name>
    <name evidence="7" type="ORF">QD52_00440</name>
    <name evidence="9" type="ORF">Y261_00410</name>
</gene>
<dbReference type="EMBL" id="QXLS01000001">
    <property type="protein sequence ID" value="RKA10559.1"/>
    <property type="molecule type" value="Genomic_DNA"/>
</dbReference>
<dbReference type="EMBL" id="AABFVG010000012">
    <property type="protein sequence ID" value="EAH2283297.1"/>
    <property type="molecule type" value="Genomic_DNA"/>
</dbReference>
<evidence type="ECO:0000313" key="5">
    <source>
        <dbReference type="EMBL" id="EAC5548890.1"/>
    </source>
</evidence>
<dbReference type="EMBL" id="AAAREG010000001">
    <property type="protein sequence ID" value="EAE2352807.1"/>
    <property type="molecule type" value="Genomic_DNA"/>
</dbReference>
<dbReference type="CDD" id="cd08180">
    <property type="entry name" value="PDD"/>
    <property type="match status" value="1"/>
</dbReference>
<evidence type="ECO:0000313" key="38">
    <source>
        <dbReference type="Proteomes" id="UP000467536"/>
    </source>
</evidence>
<dbReference type="Proteomes" id="UP000527632">
    <property type="component" value="Unassembled WGS sequence"/>
</dbReference>
<name>A0A0B8RDE2_LISMN</name>
<dbReference type="EMBL" id="AAALRN010000001">
    <property type="protein sequence ID" value="EAD1183545.1"/>
    <property type="molecule type" value="Genomic_DNA"/>
</dbReference>
<dbReference type="FunFam" id="1.20.1090.10:FF:000001">
    <property type="entry name" value="Aldehyde-alcohol dehydrogenase"/>
    <property type="match status" value="1"/>
</dbReference>
<evidence type="ECO:0000313" key="10">
    <source>
        <dbReference type="EMBL" id="EAE4942941.1"/>
    </source>
</evidence>
<dbReference type="Proteomes" id="UP000467536">
    <property type="component" value="Unassembled WGS sequence"/>
</dbReference>
<dbReference type="InterPro" id="IPR039697">
    <property type="entry name" value="Alcohol_dehydrogenase_Fe"/>
</dbReference>
<evidence type="ECO:0000313" key="28">
    <source>
        <dbReference type="EMBL" id="NYA01293.1"/>
    </source>
</evidence>
<dbReference type="Proteomes" id="UP000403352">
    <property type="component" value="Unassembled WGS sequence"/>
</dbReference>
<reference evidence="28 46" key="9">
    <citation type="submission" date="2020-06" db="EMBL/GenBank/DDBJ databases">
        <title>Two Listeria outbreaks in Switzerland in 2018 and 2020.</title>
        <authorList>
            <person name="Stevens M.J.A."/>
            <person name="Bloemberg G."/>
            <person name="Nusch-Inderbinnen M."/>
            <person name="Stephan R."/>
        </authorList>
    </citation>
    <scope>NUCLEOTIDE SEQUENCE [LARGE SCALE GENOMIC DNA]</scope>
    <source>
        <strain evidence="28 46">N18-0707</strain>
    </source>
</reference>
<dbReference type="Gene3D" id="1.20.1090.10">
    <property type="entry name" value="Dehydroquinate synthase-like - alpha domain"/>
    <property type="match status" value="1"/>
</dbReference>
<dbReference type="KEGG" id="lmok:CQ02_05995"/>
<evidence type="ECO:0000313" key="22">
    <source>
        <dbReference type="EMBL" id="HAA8053983.1"/>
    </source>
</evidence>
<dbReference type="Proteomes" id="UP000853596">
    <property type="component" value="Unassembled WGS sequence"/>
</dbReference>
<dbReference type="Proteomes" id="UP000533021">
    <property type="component" value="Unassembled WGS sequence"/>
</dbReference>
<dbReference type="Proteomes" id="UP000843775">
    <property type="component" value="Unassembled WGS sequence"/>
</dbReference>
<dbReference type="Proteomes" id="UP000336166">
    <property type="component" value="Unassembled WGS sequence"/>
</dbReference>
<evidence type="ECO:0000313" key="12">
    <source>
        <dbReference type="EMBL" id="EAG1892659.1"/>
    </source>
</evidence>
<dbReference type="Proteomes" id="UP000489121">
    <property type="component" value="Unassembled WGS sequence"/>
</dbReference>
<evidence type="ECO:0000313" key="32">
    <source>
        <dbReference type="Proteomes" id="UP000358545"/>
    </source>
</evidence>
<evidence type="ECO:0000313" key="11">
    <source>
        <dbReference type="EMBL" id="EAG0867892.1"/>
    </source>
</evidence>
<dbReference type="SUPFAM" id="SSF56796">
    <property type="entry name" value="Dehydroquinate synthase-like"/>
    <property type="match status" value="1"/>
</dbReference>